<gene>
    <name evidence="5" type="ORF">CJ198_05495</name>
</gene>
<dbReference type="GO" id="GO:0045892">
    <property type="term" value="P:negative regulation of DNA-templated transcription"/>
    <property type="evidence" value="ECO:0007669"/>
    <property type="project" value="InterPro"/>
</dbReference>
<keyword evidence="4" id="KW-0804">Transcription</keyword>
<evidence type="ECO:0000256" key="1">
    <source>
        <dbReference type="ARBA" id="ARBA00011046"/>
    </source>
</evidence>
<dbReference type="InterPro" id="IPR036388">
    <property type="entry name" value="WH-like_DNA-bd_sf"/>
</dbReference>
<dbReference type="RefSeq" id="WP_102161526.1">
    <property type="nucleotide sequence ID" value="NZ_PNFZ01000002.1"/>
</dbReference>
<evidence type="ECO:0000256" key="4">
    <source>
        <dbReference type="ARBA" id="ARBA00023163"/>
    </source>
</evidence>
<organism evidence="5 6">
    <name type="scientific">Brevibacterium luteolum</name>
    <dbReference type="NCBI Taxonomy" id="199591"/>
    <lineage>
        <taxon>Bacteria</taxon>
        <taxon>Bacillati</taxon>
        <taxon>Actinomycetota</taxon>
        <taxon>Actinomycetes</taxon>
        <taxon>Micrococcales</taxon>
        <taxon>Brevibacteriaceae</taxon>
        <taxon>Brevibacterium</taxon>
    </lineage>
</organism>
<protein>
    <recommendedName>
        <fullName evidence="7">PaaX family transcriptional regulator</fullName>
    </recommendedName>
</protein>
<reference evidence="5 6" key="1">
    <citation type="submission" date="2017-09" db="EMBL/GenBank/DDBJ databases">
        <title>Bacterial strain isolated from the female urinary microbiota.</title>
        <authorList>
            <person name="Thomas-White K."/>
            <person name="Kumar N."/>
            <person name="Forster S."/>
            <person name="Putonti C."/>
            <person name="Lawley T."/>
            <person name="Wolfe A.J."/>
        </authorList>
    </citation>
    <scope>NUCLEOTIDE SEQUENCE [LARGE SCALE GENOMIC DNA]</scope>
    <source>
        <strain evidence="5 6">UMB0680</strain>
    </source>
</reference>
<dbReference type="SUPFAM" id="SSF46785">
    <property type="entry name" value="Winged helix' DNA-binding domain"/>
    <property type="match status" value="1"/>
</dbReference>
<keyword evidence="6" id="KW-1185">Reference proteome</keyword>
<evidence type="ECO:0000256" key="2">
    <source>
        <dbReference type="ARBA" id="ARBA00023015"/>
    </source>
</evidence>
<sequence>MANDRYRVTRAGFDVVSVFGSLSASAMPGTVITAVLNERGWSASNVRNQITRLHDREILQAERRGRHTVYRLAPAIVRRFNTIRGCSEPPPFDGHF</sequence>
<dbReference type="EMBL" id="PNFZ01000002">
    <property type="protein sequence ID" value="PMB98764.1"/>
    <property type="molecule type" value="Genomic_DNA"/>
</dbReference>
<dbReference type="AlphaFoldDB" id="A0A2N6PJB4"/>
<keyword evidence="2" id="KW-0805">Transcription regulation</keyword>
<evidence type="ECO:0000256" key="3">
    <source>
        <dbReference type="ARBA" id="ARBA00023125"/>
    </source>
</evidence>
<evidence type="ECO:0000313" key="6">
    <source>
        <dbReference type="Proteomes" id="UP000235703"/>
    </source>
</evidence>
<keyword evidence="3" id="KW-0238">DNA-binding</keyword>
<dbReference type="GO" id="GO:0003677">
    <property type="term" value="F:DNA binding"/>
    <property type="evidence" value="ECO:0007669"/>
    <property type="project" value="UniProtKB-KW"/>
</dbReference>
<dbReference type="InterPro" id="IPR005650">
    <property type="entry name" value="BlaI_family"/>
</dbReference>
<dbReference type="Gene3D" id="1.10.10.10">
    <property type="entry name" value="Winged helix-like DNA-binding domain superfamily/Winged helix DNA-binding domain"/>
    <property type="match status" value="1"/>
</dbReference>
<comment type="similarity">
    <text evidence="1">Belongs to the BlaI transcriptional regulatory family.</text>
</comment>
<evidence type="ECO:0000313" key="5">
    <source>
        <dbReference type="EMBL" id="PMB98764.1"/>
    </source>
</evidence>
<dbReference type="Pfam" id="PF03965">
    <property type="entry name" value="Penicillinase_R"/>
    <property type="match status" value="1"/>
</dbReference>
<dbReference type="Proteomes" id="UP000235703">
    <property type="component" value="Unassembled WGS sequence"/>
</dbReference>
<dbReference type="InterPro" id="IPR036390">
    <property type="entry name" value="WH_DNA-bd_sf"/>
</dbReference>
<evidence type="ECO:0008006" key="7">
    <source>
        <dbReference type="Google" id="ProtNLM"/>
    </source>
</evidence>
<proteinExistence type="inferred from homology"/>
<comment type="caution">
    <text evidence="5">The sequence shown here is derived from an EMBL/GenBank/DDBJ whole genome shotgun (WGS) entry which is preliminary data.</text>
</comment>
<dbReference type="OrthoDB" id="2270427at2"/>
<name>A0A2N6PJB4_9MICO</name>
<accession>A0A2N6PJB4</accession>